<dbReference type="SUPFAM" id="SSF51735">
    <property type="entry name" value="NAD(P)-binding Rossmann-fold domains"/>
    <property type="match status" value="1"/>
</dbReference>
<dbReference type="Proteomes" id="UP001499863">
    <property type="component" value="Unassembled WGS sequence"/>
</dbReference>
<dbReference type="EMBL" id="BAAAKJ010000224">
    <property type="protein sequence ID" value="GAA1400274.1"/>
    <property type="molecule type" value="Genomic_DNA"/>
</dbReference>
<organism evidence="2 3">
    <name type="scientific">Kitasatospora putterlickiae</name>
    <dbReference type="NCBI Taxonomy" id="221725"/>
    <lineage>
        <taxon>Bacteria</taxon>
        <taxon>Bacillati</taxon>
        <taxon>Actinomycetota</taxon>
        <taxon>Actinomycetes</taxon>
        <taxon>Kitasatosporales</taxon>
        <taxon>Streptomycetaceae</taxon>
        <taxon>Kitasatospora</taxon>
    </lineage>
</organism>
<dbReference type="InterPro" id="IPR050177">
    <property type="entry name" value="Lipid_A_modif_metabolic_enz"/>
</dbReference>
<dbReference type="PANTHER" id="PTHR43245">
    <property type="entry name" value="BIFUNCTIONAL POLYMYXIN RESISTANCE PROTEIN ARNA"/>
    <property type="match status" value="1"/>
</dbReference>
<dbReference type="Gene3D" id="3.40.50.720">
    <property type="entry name" value="NAD(P)-binding Rossmann-like Domain"/>
    <property type="match status" value="1"/>
</dbReference>
<accession>A0ABN1Y7R6</accession>
<dbReference type="InterPro" id="IPR036291">
    <property type="entry name" value="NAD(P)-bd_dom_sf"/>
</dbReference>
<reference evidence="2 3" key="1">
    <citation type="journal article" date="2019" name="Int. J. Syst. Evol. Microbiol.">
        <title>The Global Catalogue of Microorganisms (GCM) 10K type strain sequencing project: providing services to taxonomists for standard genome sequencing and annotation.</title>
        <authorList>
            <consortium name="The Broad Institute Genomics Platform"/>
            <consortium name="The Broad Institute Genome Sequencing Center for Infectious Disease"/>
            <person name="Wu L."/>
            <person name="Ma J."/>
        </authorList>
    </citation>
    <scope>NUCLEOTIDE SEQUENCE [LARGE SCALE GENOMIC DNA]</scope>
    <source>
        <strain evidence="2 3">JCM 12393</strain>
    </source>
</reference>
<protein>
    <submittedName>
        <fullName evidence="2">SDR family oxidoreductase</fullName>
    </submittedName>
</protein>
<dbReference type="CDD" id="cd08946">
    <property type="entry name" value="SDR_e"/>
    <property type="match status" value="1"/>
</dbReference>
<dbReference type="InterPro" id="IPR001509">
    <property type="entry name" value="Epimerase_deHydtase"/>
</dbReference>
<sequence length="351" mass="36896">MRIVLLGGAGYLGSVASHHLVSLGHHVIVVDGLVYRRGDDPADLLPAAARFVPGDLRDRGLLTRVADGADVVVHLGGIVGEPAGRVDERLTVELNYASPMIAAEAATAAGVGHFVFFSSCSVYGMHEGTVDEETEPSPLGVYARTKALAERRLPDVLGGGTALTCLRLATVHGVSPRQRLDSVVNAMASRAASTGRIPVNGGSQRRPLVHVGDVARVLAGVTEQRLSGAWNVGADGENFTIQDIAETVAAVVPGAVIDRGPERDEADARDYRTSFARLERVLPGVCSTTLKDGVREIADLVLTGRVTDPALPQYDNHRGLIAAVTAGALGRWGGADCARFTAEYDAAWSTR</sequence>
<evidence type="ECO:0000259" key="1">
    <source>
        <dbReference type="Pfam" id="PF01370"/>
    </source>
</evidence>
<evidence type="ECO:0000313" key="2">
    <source>
        <dbReference type="EMBL" id="GAA1400274.1"/>
    </source>
</evidence>
<name>A0ABN1Y7R6_9ACTN</name>
<gene>
    <name evidence="2" type="ORF">GCM10009639_41080</name>
</gene>
<evidence type="ECO:0000313" key="3">
    <source>
        <dbReference type="Proteomes" id="UP001499863"/>
    </source>
</evidence>
<proteinExistence type="predicted"/>
<dbReference type="PANTHER" id="PTHR43245:SF23">
    <property type="entry name" value="NAD(P)-BINDING DOMAIN-CONTAINING PROTEIN"/>
    <property type="match status" value="1"/>
</dbReference>
<dbReference type="Pfam" id="PF01370">
    <property type="entry name" value="Epimerase"/>
    <property type="match status" value="1"/>
</dbReference>
<feature type="domain" description="NAD-dependent epimerase/dehydratase" evidence="1">
    <location>
        <begin position="3"/>
        <end position="233"/>
    </location>
</feature>
<comment type="caution">
    <text evidence="2">The sequence shown here is derived from an EMBL/GenBank/DDBJ whole genome shotgun (WGS) entry which is preliminary data.</text>
</comment>
<dbReference type="RefSeq" id="WP_344337972.1">
    <property type="nucleotide sequence ID" value="NZ_BAAAKJ010000224.1"/>
</dbReference>
<keyword evidence="3" id="KW-1185">Reference proteome</keyword>